<organism evidence="1 2">
    <name type="scientific">Toxocara canis</name>
    <name type="common">Canine roundworm</name>
    <dbReference type="NCBI Taxonomy" id="6265"/>
    <lineage>
        <taxon>Eukaryota</taxon>
        <taxon>Metazoa</taxon>
        <taxon>Ecdysozoa</taxon>
        <taxon>Nematoda</taxon>
        <taxon>Chromadorea</taxon>
        <taxon>Rhabditida</taxon>
        <taxon>Spirurina</taxon>
        <taxon>Ascaridomorpha</taxon>
        <taxon>Ascaridoidea</taxon>
        <taxon>Toxocaridae</taxon>
        <taxon>Toxocara</taxon>
    </lineage>
</organism>
<protein>
    <submittedName>
        <fullName evidence="1">Uncharacterized protein</fullName>
    </submittedName>
</protein>
<keyword evidence="2" id="KW-1185">Reference proteome</keyword>
<evidence type="ECO:0000313" key="2">
    <source>
        <dbReference type="Proteomes" id="UP000031036"/>
    </source>
</evidence>
<comment type="caution">
    <text evidence="1">The sequence shown here is derived from an EMBL/GenBank/DDBJ whole genome shotgun (WGS) entry which is preliminary data.</text>
</comment>
<dbReference type="EMBL" id="JPKZ01000761">
    <property type="protein sequence ID" value="KHN85502.1"/>
    <property type="molecule type" value="Genomic_DNA"/>
</dbReference>
<evidence type="ECO:0000313" key="1">
    <source>
        <dbReference type="EMBL" id="KHN85502.1"/>
    </source>
</evidence>
<dbReference type="Proteomes" id="UP000031036">
    <property type="component" value="Unassembled WGS sequence"/>
</dbReference>
<gene>
    <name evidence="1" type="ORF">Tcan_13292</name>
</gene>
<proteinExistence type="predicted"/>
<name>A0A0B2VVX0_TOXCA</name>
<accession>A0A0B2VVX0</accession>
<dbReference type="AlphaFoldDB" id="A0A0B2VVX0"/>
<sequence length="71" mass="8056">MSGVNTCWLPLQNRKCQASRKVSFGRVPHLLIRLREDTMQMVRIPSFVTARIFCSSIKSEMSISASPLSEE</sequence>
<reference evidence="1 2" key="1">
    <citation type="submission" date="2014-11" db="EMBL/GenBank/DDBJ databases">
        <title>Genetic blueprint of the zoonotic pathogen Toxocara canis.</title>
        <authorList>
            <person name="Zhu X.-Q."/>
            <person name="Korhonen P.K."/>
            <person name="Cai H."/>
            <person name="Young N.D."/>
            <person name="Nejsum P."/>
            <person name="von Samson-Himmelstjerna G."/>
            <person name="Boag P.R."/>
            <person name="Tan P."/>
            <person name="Li Q."/>
            <person name="Min J."/>
            <person name="Yang Y."/>
            <person name="Wang X."/>
            <person name="Fang X."/>
            <person name="Hall R.S."/>
            <person name="Hofmann A."/>
            <person name="Sternberg P.W."/>
            <person name="Jex A.R."/>
            <person name="Gasser R.B."/>
        </authorList>
    </citation>
    <scope>NUCLEOTIDE SEQUENCE [LARGE SCALE GENOMIC DNA]</scope>
    <source>
        <strain evidence="1">PN_DK_2014</strain>
    </source>
</reference>